<gene>
    <name evidence="3" type="ORF">Anas_10775</name>
</gene>
<evidence type="ECO:0000313" key="3">
    <source>
        <dbReference type="EMBL" id="KAB7494401.1"/>
    </source>
</evidence>
<organism evidence="3 4">
    <name type="scientific">Armadillidium nasatum</name>
    <dbReference type="NCBI Taxonomy" id="96803"/>
    <lineage>
        <taxon>Eukaryota</taxon>
        <taxon>Metazoa</taxon>
        <taxon>Ecdysozoa</taxon>
        <taxon>Arthropoda</taxon>
        <taxon>Crustacea</taxon>
        <taxon>Multicrustacea</taxon>
        <taxon>Malacostraca</taxon>
        <taxon>Eumalacostraca</taxon>
        <taxon>Peracarida</taxon>
        <taxon>Isopoda</taxon>
        <taxon>Oniscidea</taxon>
        <taxon>Crinocheta</taxon>
        <taxon>Armadillidiidae</taxon>
        <taxon>Armadillidium</taxon>
    </lineage>
</organism>
<dbReference type="EMBL" id="SEYY01024087">
    <property type="protein sequence ID" value="KAB7494401.1"/>
    <property type="molecule type" value="Genomic_DNA"/>
</dbReference>
<dbReference type="OrthoDB" id="10012075at2759"/>
<dbReference type="SMART" id="SM00121">
    <property type="entry name" value="IB"/>
    <property type="match status" value="1"/>
</dbReference>
<accession>A0A5N5SK07</accession>
<dbReference type="Pfam" id="PF00219">
    <property type="entry name" value="IGFBP"/>
    <property type="match status" value="1"/>
</dbReference>
<proteinExistence type="predicted"/>
<keyword evidence="4" id="KW-1185">Reference proteome</keyword>
<feature type="non-terminal residue" evidence="3">
    <location>
        <position position="1"/>
    </location>
</feature>
<dbReference type="SUPFAM" id="SSF57184">
    <property type="entry name" value="Growth factor receptor domain"/>
    <property type="match status" value="1"/>
</dbReference>
<name>A0A5N5SK07_9CRUS</name>
<evidence type="ECO:0000259" key="2">
    <source>
        <dbReference type="PROSITE" id="PS51323"/>
    </source>
</evidence>
<dbReference type="Proteomes" id="UP000326759">
    <property type="component" value="Unassembled WGS sequence"/>
</dbReference>
<feature type="domain" description="IGFBP N-terminal" evidence="2">
    <location>
        <begin position="101"/>
        <end position="172"/>
    </location>
</feature>
<evidence type="ECO:0000313" key="4">
    <source>
        <dbReference type="Proteomes" id="UP000326759"/>
    </source>
</evidence>
<reference evidence="3 4" key="1">
    <citation type="journal article" date="2019" name="PLoS Biol.">
        <title>Sex chromosomes control vertical transmission of feminizing Wolbachia symbionts in an isopod.</title>
        <authorList>
            <person name="Becking T."/>
            <person name="Chebbi M.A."/>
            <person name="Giraud I."/>
            <person name="Moumen B."/>
            <person name="Laverre T."/>
            <person name="Caubet Y."/>
            <person name="Peccoud J."/>
            <person name="Gilbert C."/>
            <person name="Cordaux R."/>
        </authorList>
    </citation>
    <scope>NUCLEOTIDE SEQUENCE [LARGE SCALE GENOMIC DNA]</scope>
    <source>
        <strain evidence="3">ANa2</strain>
        <tissue evidence="3">Whole body excluding digestive tract and cuticle</tissue>
    </source>
</reference>
<comment type="caution">
    <text evidence="3">The sequence shown here is derived from an EMBL/GenBank/DDBJ whole genome shotgun (WGS) entry which is preliminary data.</text>
</comment>
<evidence type="ECO:0000256" key="1">
    <source>
        <dbReference type="ARBA" id="ARBA00023157"/>
    </source>
</evidence>
<dbReference type="InterPro" id="IPR009030">
    <property type="entry name" value="Growth_fac_rcpt_cys_sf"/>
</dbReference>
<dbReference type="GO" id="GO:0005576">
    <property type="term" value="C:extracellular region"/>
    <property type="evidence" value="ECO:0007669"/>
    <property type="project" value="InterPro"/>
</dbReference>
<dbReference type="PROSITE" id="PS51323">
    <property type="entry name" value="IGFBP_N_2"/>
    <property type="match status" value="1"/>
</dbReference>
<protein>
    <recommendedName>
        <fullName evidence="2">IGFBP N-terminal domain-containing protein</fullName>
    </recommendedName>
</protein>
<dbReference type="Gene3D" id="4.10.40.20">
    <property type="match status" value="1"/>
</dbReference>
<sequence>VEHLDTKWLTVSRTGDLSRTLKAFPVEGPPIPLQIFQRRTRILKYETIYCTLPIVGYLYLLIKGVGSSCGGDDGVNGKCAVNLYCNKINPSSSGTCATKSSLPQCIGTTCTQNCPSVSNCPNGIGTDQCGCCSVCAGGDGATCDLNRPCGNGYYCSGDSAANNNQAGTCRRWNKNYCYS</sequence>
<dbReference type="AlphaFoldDB" id="A0A5N5SK07"/>
<keyword evidence="1" id="KW-1015">Disulfide bond</keyword>
<dbReference type="InterPro" id="IPR000867">
    <property type="entry name" value="IGFBP-like"/>
</dbReference>